<dbReference type="RefSeq" id="WP_219873491.1">
    <property type="nucleotide sequence ID" value="NZ_JAHZIJ010000011.1"/>
</dbReference>
<evidence type="ECO:0000313" key="3">
    <source>
        <dbReference type="Proteomes" id="UP000812277"/>
    </source>
</evidence>
<dbReference type="SFLD" id="SFLDF00310">
    <property type="entry name" value="oxygen-independent_coproporphy"/>
    <property type="match status" value="1"/>
</dbReference>
<dbReference type="InterPro" id="IPR058240">
    <property type="entry name" value="rSAM_sf"/>
</dbReference>
<proteinExistence type="predicted"/>
<dbReference type="InterPro" id="IPR023995">
    <property type="entry name" value="HemZ"/>
</dbReference>
<protein>
    <submittedName>
        <fullName evidence="2">Coproporphyrinogen III oxidase</fullName>
    </submittedName>
</protein>
<dbReference type="SFLD" id="SFLDS00029">
    <property type="entry name" value="Radical_SAM"/>
    <property type="match status" value="1"/>
</dbReference>
<keyword evidence="3" id="KW-1185">Reference proteome</keyword>
<name>A0ABS7DAS5_9BACL</name>
<gene>
    <name evidence="2" type="ORF">K0T92_16055</name>
</gene>
<dbReference type="InterPro" id="IPR023404">
    <property type="entry name" value="rSAM_horseshoe"/>
</dbReference>
<dbReference type="Pfam" id="PF04055">
    <property type="entry name" value="Radical_SAM"/>
    <property type="match status" value="1"/>
</dbReference>
<dbReference type="SFLD" id="SFLDG01065">
    <property type="entry name" value="anaerobic_coproporphyrinogen-I"/>
    <property type="match status" value="1"/>
</dbReference>
<organism evidence="2 3">
    <name type="scientific">Paenibacillus oenotherae</name>
    <dbReference type="NCBI Taxonomy" id="1435645"/>
    <lineage>
        <taxon>Bacteria</taxon>
        <taxon>Bacillati</taxon>
        <taxon>Bacillota</taxon>
        <taxon>Bacilli</taxon>
        <taxon>Bacillales</taxon>
        <taxon>Paenibacillaceae</taxon>
        <taxon>Paenibacillus</taxon>
    </lineage>
</organism>
<dbReference type="NCBIfam" id="TIGR03994">
    <property type="entry name" value="rSAM_HemZ"/>
    <property type="match status" value="1"/>
</dbReference>
<dbReference type="SUPFAM" id="SSF102114">
    <property type="entry name" value="Radical SAM enzymes"/>
    <property type="match status" value="1"/>
</dbReference>
<evidence type="ECO:0000259" key="1">
    <source>
        <dbReference type="PROSITE" id="PS51918"/>
    </source>
</evidence>
<dbReference type="EMBL" id="JAHZIJ010000011">
    <property type="protein sequence ID" value="MBW7476258.1"/>
    <property type="molecule type" value="Genomic_DNA"/>
</dbReference>
<dbReference type="CDD" id="cd01335">
    <property type="entry name" value="Radical_SAM"/>
    <property type="match status" value="1"/>
</dbReference>
<evidence type="ECO:0000313" key="2">
    <source>
        <dbReference type="EMBL" id="MBW7476258.1"/>
    </source>
</evidence>
<dbReference type="InterPro" id="IPR006638">
    <property type="entry name" value="Elp3/MiaA/NifB-like_rSAM"/>
</dbReference>
<dbReference type="InterPro" id="IPR034505">
    <property type="entry name" value="Coproporphyrinogen-III_oxidase"/>
</dbReference>
<dbReference type="PROSITE" id="PS51918">
    <property type="entry name" value="RADICAL_SAM"/>
    <property type="match status" value="1"/>
</dbReference>
<comment type="caution">
    <text evidence="2">The sequence shown here is derived from an EMBL/GenBank/DDBJ whole genome shotgun (WGS) entry which is preliminary data.</text>
</comment>
<dbReference type="NCBIfam" id="NF006061">
    <property type="entry name" value="PRK08207.1-4"/>
    <property type="match status" value="1"/>
</dbReference>
<dbReference type="InterPro" id="IPR007197">
    <property type="entry name" value="rSAM"/>
</dbReference>
<dbReference type="PANTHER" id="PTHR13932">
    <property type="entry name" value="COPROPORPHYRINIGEN III OXIDASE"/>
    <property type="match status" value="1"/>
</dbReference>
<accession>A0ABS7DAS5</accession>
<dbReference type="SMART" id="SM00729">
    <property type="entry name" value="Elp3"/>
    <property type="match status" value="1"/>
</dbReference>
<reference evidence="2 3" key="1">
    <citation type="submission" date="2021-07" db="EMBL/GenBank/DDBJ databases">
        <title>Paenibacillus radiodurans sp. nov., isolated from the southeastern edge of Tengger Desert.</title>
        <authorList>
            <person name="Zhang G."/>
        </authorList>
    </citation>
    <scope>NUCLEOTIDE SEQUENCE [LARGE SCALE GENOMIC DNA]</scope>
    <source>
        <strain evidence="2 3">DT7-4</strain>
    </source>
</reference>
<dbReference type="PANTHER" id="PTHR13932:SF1">
    <property type="entry name" value="OXYGEN-INDEPENDENT COPROPORPHYRINOGEN-III OXIDASE-LIKE PROTEIN HEMZ"/>
    <property type="match status" value="1"/>
</dbReference>
<dbReference type="SFLD" id="SFLDG01082">
    <property type="entry name" value="B12-binding_domain_containing"/>
    <property type="match status" value="1"/>
</dbReference>
<sequence length="512" mass="57780">MHVHIQAEEASFERTLSHIVPLFYEEVKTSYGNGDHAAADMRIRLEVETVGTTITSAAKLTDHTRSVELFARHERLAAAQASPEDRRKSIKQAMCFVLLDVLQQHTGIVQPWGILTGIRPTKLLHERLRSGVPAERAHKELREDYLIADEKVALMQRIVDSQLGALPDLYRLRNEVSIYIGIPFCPTKCAYCTFPAYDINGRQGSVSGFLAGLHYEMREIGQWLKRNGIGITTIYFGGGTPTSITAEEMDELYSLMYDHFPDVRNVREITVEAGRPDTITPEKLAVLSKWGIDRISINPQSYTQETLDLIGRHHTVQETIDKFELARNSGMENINMDLIIGLPGEGEAEFDHTLSETAKLMPESLTVHTLSFKRASEMTQHRGKGKYKVAGRNEINRMMRRAVEWTDQFGYVPYYLYRQKNILGNLENVGYAKPGIESLYNILIIEEMQSIIGLGCGASSKWVDPVTGVISRLANPKEPKAYNETYLAYTDAKIEALNKLFRIQPQLETTGV</sequence>
<dbReference type="Proteomes" id="UP000812277">
    <property type="component" value="Unassembled WGS sequence"/>
</dbReference>
<feature type="domain" description="Radical SAM core" evidence="1">
    <location>
        <begin position="170"/>
        <end position="408"/>
    </location>
</feature>
<dbReference type="Gene3D" id="3.80.30.20">
    <property type="entry name" value="tm_1862 like domain"/>
    <property type="match status" value="1"/>
</dbReference>